<dbReference type="GO" id="GO:0005524">
    <property type="term" value="F:ATP binding"/>
    <property type="evidence" value="ECO:0007669"/>
    <property type="project" value="UniProtKB-KW"/>
</dbReference>
<keyword evidence="3" id="KW-0410">Iron transport</keyword>
<evidence type="ECO:0000256" key="5">
    <source>
        <dbReference type="ARBA" id="ARBA00022840"/>
    </source>
</evidence>
<evidence type="ECO:0000256" key="1">
    <source>
        <dbReference type="ARBA" id="ARBA00022448"/>
    </source>
</evidence>
<keyword evidence="2" id="KW-1003">Cell membrane</keyword>
<organism evidence="10 11">
    <name type="scientific">Clostridium sulfidigenes</name>
    <dbReference type="NCBI Taxonomy" id="318464"/>
    <lineage>
        <taxon>Bacteria</taxon>
        <taxon>Bacillati</taxon>
        <taxon>Bacillota</taxon>
        <taxon>Clostridia</taxon>
        <taxon>Eubacteriales</taxon>
        <taxon>Clostridiaceae</taxon>
        <taxon>Clostridium</taxon>
    </lineage>
</organism>
<evidence type="ECO:0000259" key="9">
    <source>
        <dbReference type="PROSITE" id="PS50893"/>
    </source>
</evidence>
<dbReference type="SMART" id="SM00382">
    <property type="entry name" value="AAA"/>
    <property type="match status" value="1"/>
</dbReference>
<evidence type="ECO:0000256" key="4">
    <source>
        <dbReference type="ARBA" id="ARBA00022741"/>
    </source>
</evidence>
<dbReference type="InterPro" id="IPR027417">
    <property type="entry name" value="P-loop_NTPase"/>
</dbReference>
<dbReference type="InterPro" id="IPR003439">
    <property type="entry name" value="ABC_transporter-like_ATP-bd"/>
</dbReference>
<keyword evidence="4" id="KW-0547">Nucleotide-binding</keyword>
<dbReference type="EMBL" id="SVCM01000177">
    <property type="protein sequence ID" value="MBE6061525.1"/>
    <property type="molecule type" value="Genomic_DNA"/>
</dbReference>
<dbReference type="InterPro" id="IPR015853">
    <property type="entry name" value="ABC_transpr_FbpC"/>
</dbReference>
<keyword evidence="1" id="KW-0813">Transport</keyword>
<dbReference type="Pfam" id="PF00005">
    <property type="entry name" value="ABC_tran"/>
    <property type="match status" value="1"/>
</dbReference>
<evidence type="ECO:0000256" key="6">
    <source>
        <dbReference type="ARBA" id="ARBA00023004"/>
    </source>
</evidence>
<dbReference type="PANTHER" id="PTHR42781:SF4">
    <property type="entry name" value="SPERMIDINE_PUTRESCINE IMPORT ATP-BINDING PROTEIN POTA"/>
    <property type="match status" value="1"/>
</dbReference>
<dbReference type="GO" id="GO:0016887">
    <property type="term" value="F:ATP hydrolysis activity"/>
    <property type="evidence" value="ECO:0007669"/>
    <property type="project" value="InterPro"/>
</dbReference>
<dbReference type="Gene3D" id="3.40.50.300">
    <property type="entry name" value="P-loop containing nucleotide triphosphate hydrolases"/>
    <property type="match status" value="1"/>
</dbReference>
<dbReference type="AlphaFoldDB" id="A0A927WE59"/>
<dbReference type="GO" id="GO:0016020">
    <property type="term" value="C:membrane"/>
    <property type="evidence" value="ECO:0007669"/>
    <property type="project" value="InterPro"/>
</dbReference>
<feature type="domain" description="ABC transporter" evidence="9">
    <location>
        <begin position="4"/>
        <end position="234"/>
    </location>
</feature>
<dbReference type="CDD" id="cd03259">
    <property type="entry name" value="ABC_Carb_Solutes_like"/>
    <property type="match status" value="1"/>
</dbReference>
<evidence type="ECO:0000256" key="7">
    <source>
        <dbReference type="ARBA" id="ARBA00023065"/>
    </source>
</evidence>
<keyword evidence="5 10" id="KW-0067">ATP-binding</keyword>
<protein>
    <submittedName>
        <fullName evidence="10">ABC transporter ATP-binding protein</fullName>
    </submittedName>
</protein>
<evidence type="ECO:0000256" key="2">
    <source>
        <dbReference type="ARBA" id="ARBA00022475"/>
    </source>
</evidence>
<dbReference type="SUPFAM" id="SSF52540">
    <property type="entry name" value="P-loop containing nucleoside triphosphate hydrolases"/>
    <property type="match status" value="1"/>
</dbReference>
<dbReference type="GO" id="GO:0015408">
    <property type="term" value="F:ABC-type ferric iron transporter activity"/>
    <property type="evidence" value="ECO:0007669"/>
    <property type="project" value="InterPro"/>
</dbReference>
<dbReference type="PROSITE" id="PS50893">
    <property type="entry name" value="ABC_TRANSPORTER_2"/>
    <property type="match status" value="1"/>
</dbReference>
<evidence type="ECO:0000256" key="8">
    <source>
        <dbReference type="ARBA" id="ARBA00023136"/>
    </source>
</evidence>
<comment type="caution">
    <text evidence="10">The sequence shown here is derived from an EMBL/GenBank/DDBJ whole genome shotgun (WGS) entry which is preliminary data.</text>
</comment>
<dbReference type="PANTHER" id="PTHR42781">
    <property type="entry name" value="SPERMIDINE/PUTRESCINE IMPORT ATP-BINDING PROTEIN POTA"/>
    <property type="match status" value="1"/>
</dbReference>
<evidence type="ECO:0000256" key="3">
    <source>
        <dbReference type="ARBA" id="ARBA00022496"/>
    </source>
</evidence>
<keyword evidence="7" id="KW-0406">Ion transport</keyword>
<reference evidence="10" key="1">
    <citation type="submission" date="2019-04" db="EMBL/GenBank/DDBJ databases">
        <title>Evolution of Biomass-Degrading Anaerobic Consortia Revealed by Metagenomics.</title>
        <authorList>
            <person name="Peng X."/>
        </authorList>
    </citation>
    <scope>NUCLEOTIDE SEQUENCE</scope>
    <source>
        <strain evidence="10">SIG254</strain>
    </source>
</reference>
<dbReference type="InterPro" id="IPR050093">
    <property type="entry name" value="ABC_SmlMolc_Importer"/>
</dbReference>
<dbReference type="Proteomes" id="UP000768462">
    <property type="component" value="Unassembled WGS sequence"/>
</dbReference>
<name>A0A927WE59_9CLOT</name>
<dbReference type="InterPro" id="IPR003593">
    <property type="entry name" value="AAA+_ATPase"/>
</dbReference>
<keyword evidence="6" id="KW-0408">Iron</keyword>
<gene>
    <name evidence="10" type="ORF">E7215_15370</name>
</gene>
<proteinExistence type="predicted"/>
<evidence type="ECO:0000313" key="11">
    <source>
        <dbReference type="Proteomes" id="UP000768462"/>
    </source>
</evidence>
<sequence>MSKIELKNIYFSIGNKEILKNINLTIEDGEFFSILGPSGAGKSTIFKTITGAILPNEGELRLDGEIINYLPMEKRNVVMVHQGNQLFPHMTVRENVEFGLKMRKFPRKYIDDKVKFLVEFFNMGEHMKKYPHQLSGGQQQLISLMRALAIDPKVLLLDEPFTGLDNNLKHYIKDYIMKIQRQFRITTIMITHEKEDAFSMSSSIAFLFKGSIALVDKTENLNRLTNIPCIDEYLGEITTLGDGRIIFSDRIIKIKNKESII</sequence>
<keyword evidence="8" id="KW-0472">Membrane</keyword>
<evidence type="ECO:0000313" key="10">
    <source>
        <dbReference type="EMBL" id="MBE6061525.1"/>
    </source>
</evidence>
<accession>A0A927WE59</accession>